<feature type="region of interest" description="Disordered" evidence="1">
    <location>
        <begin position="88"/>
        <end position="108"/>
    </location>
</feature>
<dbReference type="AlphaFoldDB" id="A0A8L0DPT6"/>
<sequence>MNTYHAALWSSYLSPEDDRYRTTHQKRTKQCGNGQQQQRSQDSWTWERDLDYVTTWEEIDRWSVDPGRVPEPAWDSLEQCEEGYRRMELARRSRKPERQPQKCLGGGTGGVWRSQVGDLRQLRRARGTRQAPCYAVEHTVSPVRVHSPVRYIPAPCIGRATVGIEPGAIKPALRIWYPVRLLGPAYMAPVLRIVSPVCQHSPVRAIPPRRTGLAMGSIQPGKVGQARCSRAPVHLHGPVYPVPPPRTSPPVAAPRTRLSLRLLPTGAPTCPALPEPSSCPAPPESPVCPEPPESPVCPEPPESPVCPEPPESPVCPEPPESPVCPEPPESPVCPEPPESPVCPEPPESPVCPEPPESPVCPEPPESPVCPEPPESPVCPEPPEPAVCPEPPCFFSRRRSLQIFHNKYSISS</sequence>
<reference evidence="2" key="2">
    <citation type="submission" date="2025-08" db="UniProtKB">
        <authorList>
            <consortium name="Ensembl"/>
        </authorList>
    </citation>
    <scope>IDENTIFICATION</scope>
</reference>
<organism evidence="2 3">
    <name type="scientific">Oncorhynchus mykiss</name>
    <name type="common">Rainbow trout</name>
    <name type="synonym">Salmo gairdneri</name>
    <dbReference type="NCBI Taxonomy" id="8022"/>
    <lineage>
        <taxon>Eukaryota</taxon>
        <taxon>Metazoa</taxon>
        <taxon>Chordata</taxon>
        <taxon>Craniata</taxon>
        <taxon>Vertebrata</taxon>
        <taxon>Euteleostomi</taxon>
        <taxon>Actinopterygii</taxon>
        <taxon>Neopterygii</taxon>
        <taxon>Teleostei</taxon>
        <taxon>Protacanthopterygii</taxon>
        <taxon>Salmoniformes</taxon>
        <taxon>Salmonidae</taxon>
        <taxon>Salmoninae</taxon>
        <taxon>Oncorhynchus</taxon>
    </lineage>
</organism>
<accession>A0A8L0DPT6</accession>
<evidence type="ECO:0000256" key="1">
    <source>
        <dbReference type="SAM" id="MobiDB-lite"/>
    </source>
</evidence>
<evidence type="ECO:0000313" key="3">
    <source>
        <dbReference type="Proteomes" id="UP000694395"/>
    </source>
</evidence>
<proteinExistence type="predicted"/>
<reference evidence="2" key="3">
    <citation type="submission" date="2025-09" db="UniProtKB">
        <authorList>
            <consortium name="Ensembl"/>
        </authorList>
    </citation>
    <scope>IDENTIFICATION</scope>
</reference>
<keyword evidence="3" id="KW-1185">Reference proteome</keyword>
<dbReference type="Ensembl" id="ENSOMYT00000161080.1">
    <property type="protein sequence ID" value="ENSOMYP00000130253.1"/>
    <property type="gene ID" value="ENSOMYG00000069048.1"/>
</dbReference>
<feature type="compositionally biased region" description="Basic and acidic residues" evidence="1">
    <location>
        <begin position="88"/>
        <end position="100"/>
    </location>
</feature>
<protein>
    <submittedName>
        <fullName evidence="2">Uncharacterized protein</fullName>
    </submittedName>
</protein>
<reference evidence="2" key="1">
    <citation type="submission" date="2020-07" db="EMBL/GenBank/DDBJ databases">
        <title>A long reads based de novo assembly of the rainbow trout Arlee double haploid line genome.</title>
        <authorList>
            <person name="Gao G."/>
            <person name="Palti Y."/>
        </authorList>
    </citation>
    <scope>NUCLEOTIDE SEQUENCE [LARGE SCALE GENOMIC DNA]</scope>
</reference>
<evidence type="ECO:0000313" key="2">
    <source>
        <dbReference type="Ensembl" id="ENSOMYP00000130253.1"/>
    </source>
</evidence>
<dbReference type="GeneTree" id="ENSGT01060000250239"/>
<dbReference type="Proteomes" id="UP000694395">
    <property type="component" value="Chromosome Y"/>
</dbReference>
<feature type="region of interest" description="Disordered" evidence="1">
    <location>
        <begin position="308"/>
        <end position="375"/>
    </location>
</feature>
<name>A0A8L0DPT6_ONCMY</name>